<feature type="transmembrane region" description="Helical" evidence="9">
    <location>
        <begin position="833"/>
        <end position="855"/>
    </location>
</feature>
<dbReference type="RefSeq" id="WP_119544946.1">
    <property type="nucleotide sequence ID" value="NZ_QXIR01000001.1"/>
</dbReference>
<comment type="caution">
    <text evidence="10">The sequence shown here is derived from an EMBL/GenBank/DDBJ whole genome shotgun (WGS) entry which is preliminary data.</text>
</comment>
<dbReference type="Gene3D" id="1.10.287.1490">
    <property type="match status" value="1"/>
</dbReference>
<dbReference type="AlphaFoldDB" id="A0A3A1R769"/>
<dbReference type="GO" id="GO:0005886">
    <property type="term" value="C:plasma membrane"/>
    <property type="evidence" value="ECO:0007669"/>
    <property type="project" value="UniProtKB-SubCell"/>
</dbReference>
<evidence type="ECO:0000256" key="2">
    <source>
        <dbReference type="ARBA" id="ARBA00008338"/>
    </source>
</evidence>
<feature type="coiled-coil region" evidence="7">
    <location>
        <begin position="486"/>
        <end position="548"/>
    </location>
</feature>
<evidence type="ECO:0000256" key="9">
    <source>
        <dbReference type="SAM" id="Phobius"/>
    </source>
</evidence>
<feature type="transmembrane region" description="Helical" evidence="9">
    <location>
        <begin position="967"/>
        <end position="989"/>
    </location>
</feature>
<keyword evidence="4 9" id="KW-0812">Transmembrane</keyword>
<keyword evidence="7" id="KW-0175">Coiled coil</keyword>
<dbReference type="InterPro" id="IPR023838">
    <property type="entry name" value="T7SS_EsaA"/>
</dbReference>
<comment type="similarity">
    <text evidence="2">Belongs to the EsaA family.</text>
</comment>
<dbReference type="PANTHER" id="PTHR30294:SF29">
    <property type="entry name" value="MULTIDRUG ABC TRANSPORTER PERMEASE YBHS-RELATED"/>
    <property type="match status" value="1"/>
</dbReference>
<feature type="transmembrane region" description="Helical" evidence="9">
    <location>
        <begin position="924"/>
        <end position="947"/>
    </location>
</feature>
<feature type="transmembrane region" description="Helical" evidence="9">
    <location>
        <begin position="862"/>
        <end position="884"/>
    </location>
</feature>
<proteinExistence type="inferred from homology"/>
<organism evidence="10 11">
    <name type="scientific">Bacillus salacetis</name>
    <dbReference type="NCBI Taxonomy" id="2315464"/>
    <lineage>
        <taxon>Bacteria</taxon>
        <taxon>Bacillati</taxon>
        <taxon>Bacillota</taxon>
        <taxon>Bacilli</taxon>
        <taxon>Bacillales</taxon>
        <taxon>Bacillaceae</taxon>
        <taxon>Bacillus</taxon>
    </lineage>
</organism>
<comment type="subcellular location">
    <subcellularLocation>
        <location evidence="1">Cell membrane</location>
        <topology evidence="1">Multi-pass membrane protein</topology>
    </subcellularLocation>
</comment>
<dbReference type="PANTHER" id="PTHR30294">
    <property type="entry name" value="MEMBRANE COMPONENT OF ABC TRANSPORTER YHHJ-RELATED"/>
    <property type="match status" value="1"/>
</dbReference>
<name>A0A3A1R769_9BACI</name>
<evidence type="ECO:0000313" key="11">
    <source>
        <dbReference type="Proteomes" id="UP000265801"/>
    </source>
</evidence>
<dbReference type="OrthoDB" id="4974788at2"/>
<sequence length="1006" mass="112339">MTEKVSLFKLLLAVMMILATPLLFFRSVGENPLKVKENATQSIAIVNEDAGTEIDGEPLAFGGDLPTILGDQSSFEWTVVSRSAGENGLQSSKYDAVVYIPSDFSDKVMTYDEERPEKSNLNYKVQAQLNAVNKEKVLLEIEKATKKVNQKMSTLYWNYVSADMENIRAEFDQILEKEQAFQTTMLSFYKPSSKDLAGQIEQQSSMLANLQNSIQQADSRSPEQQNTMESFQQSLSGFVEYVDQYREYQDNQKQLLAEIQAQSVQMINESTQNQQPRYLKSKSLFSEQSEALTAGLTQVNSNMESNQEQLTNLQQRRFDEVERQVEDFYSFQERVLTFYQQLRDTTALNNLQGNIFELNNKLAEGDGQIFDPPPVPDPPKPPEEDEEDEPDVQPDVTSPEEGETDPDEPGEPGEPSDPPPAPVNLTEEIEELKAISDEMVKLKETLEELKEPTVDSVTEAAKKLEEINKEIGVVHQQLSEKNDTSVNPLQAVVDQLQRDIAGLKEEIETLGNARAGLTKKIDKLNTYIKELEDYSKSLLKTNAALTKELEMFSDNVRNIGAAIEEKENAILNSAALSQSRYNTLSGYFARGINNYKLIDLLQYYSYLDRYESVLNGMLTENGVKAAVLQDEELKNEVNEILKVNQAEQTEWDQMNAALPDTEDALNTLQDSFTVFAAEYNQTLDDQQTQLSESLTAINQEAEKVLNRIQQPEQTAPTPASGLTGPDLVGNQQQIGSEIKTIHSFLDNVSESQTTIVSYTEELRSNITNVQSDADTLNNKWAANVASTQLIRDDVFSVLGNAFVDGQSNGYVYDFLTSPLNVKGDVPEEKKASVIPPVVVLFIVLLSSLLIGYTSYYFQNAPFWVQGVIFLLLNLIVGFVISLYGLEIYPLVESRSVEWTIFTILLLLAGSGLVRVAFSAHRLLGLFISVGLIALFVTPLLALTTPNFNFKDPMSAVYMSIQYGTDSMFNQAAVILGLVVIGLAAAQVLLNRRSSRQQDEGSEAYEG</sequence>
<gene>
    <name evidence="10" type="primary">esaA</name>
    <name evidence="10" type="ORF">D3H55_00900</name>
</gene>
<evidence type="ECO:0000256" key="6">
    <source>
        <dbReference type="ARBA" id="ARBA00023136"/>
    </source>
</evidence>
<dbReference type="Proteomes" id="UP000265801">
    <property type="component" value="Unassembled WGS sequence"/>
</dbReference>
<evidence type="ECO:0000256" key="1">
    <source>
        <dbReference type="ARBA" id="ARBA00004651"/>
    </source>
</evidence>
<keyword evidence="11" id="KW-1185">Reference proteome</keyword>
<dbReference type="EMBL" id="QXIR01000001">
    <property type="protein sequence ID" value="RIW38942.1"/>
    <property type="molecule type" value="Genomic_DNA"/>
</dbReference>
<evidence type="ECO:0000256" key="5">
    <source>
        <dbReference type="ARBA" id="ARBA00022989"/>
    </source>
</evidence>
<dbReference type="SUPFAM" id="SSF58104">
    <property type="entry name" value="Methyl-accepting chemotaxis protein (MCP) signaling domain"/>
    <property type="match status" value="1"/>
</dbReference>
<dbReference type="NCBIfam" id="TIGR03929">
    <property type="entry name" value="T7_esaA_Nterm"/>
    <property type="match status" value="1"/>
</dbReference>
<evidence type="ECO:0000256" key="3">
    <source>
        <dbReference type="ARBA" id="ARBA00022475"/>
    </source>
</evidence>
<feature type="region of interest" description="Disordered" evidence="8">
    <location>
        <begin position="364"/>
        <end position="424"/>
    </location>
</feature>
<keyword evidence="5 9" id="KW-1133">Transmembrane helix</keyword>
<accession>A0A3A1R769</accession>
<feature type="coiled-coil region" evidence="7">
    <location>
        <begin position="425"/>
        <end position="452"/>
    </location>
</feature>
<evidence type="ECO:0000313" key="10">
    <source>
        <dbReference type="EMBL" id="RIW38942.1"/>
    </source>
</evidence>
<evidence type="ECO:0000256" key="8">
    <source>
        <dbReference type="SAM" id="MobiDB-lite"/>
    </source>
</evidence>
<keyword evidence="6 9" id="KW-0472">Membrane</keyword>
<dbReference type="InterPro" id="IPR051449">
    <property type="entry name" value="ABC-2_transporter_component"/>
</dbReference>
<evidence type="ECO:0000256" key="7">
    <source>
        <dbReference type="SAM" id="Coils"/>
    </source>
</evidence>
<protein>
    <submittedName>
        <fullName evidence="10">Type VII secretion protein EsaA</fullName>
    </submittedName>
</protein>
<dbReference type="Gene3D" id="3.40.1710.10">
    <property type="entry name" value="abc type-2 transporter like domain"/>
    <property type="match status" value="1"/>
</dbReference>
<feature type="compositionally biased region" description="Acidic residues" evidence="8">
    <location>
        <begin position="383"/>
        <end position="411"/>
    </location>
</feature>
<reference evidence="10 11" key="1">
    <citation type="submission" date="2018-09" db="EMBL/GenBank/DDBJ databases">
        <title>Bacillus saliacetes sp. nov., isolated from Thai shrimp paste (Ka-pi).</title>
        <authorList>
            <person name="Daroonpunt R."/>
            <person name="Tanasupawat S."/>
            <person name="Yiamsombut S."/>
        </authorList>
    </citation>
    <scope>NUCLEOTIDE SEQUENCE [LARGE SCALE GENOMIC DNA]</scope>
    <source>
        <strain evidence="10 11">SKP7-4</strain>
    </source>
</reference>
<feature type="transmembrane region" description="Helical" evidence="9">
    <location>
        <begin position="896"/>
        <end position="917"/>
    </location>
</feature>
<evidence type="ECO:0000256" key="4">
    <source>
        <dbReference type="ARBA" id="ARBA00022692"/>
    </source>
</evidence>
<keyword evidence="3" id="KW-1003">Cell membrane</keyword>